<dbReference type="CDD" id="cd00060">
    <property type="entry name" value="FHA"/>
    <property type="match status" value="1"/>
</dbReference>
<dbReference type="SUPFAM" id="SSF49879">
    <property type="entry name" value="SMAD/FHA domain"/>
    <property type="match status" value="1"/>
</dbReference>
<reference evidence="2" key="1">
    <citation type="submission" date="2022-11" db="EMBL/GenBank/DDBJ databases">
        <title>Minimal conservation of predation-associated metabolite biosynthetic gene clusters underscores biosynthetic potential of Myxococcota including descriptions for ten novel species: Archangium lansinium sp. nov., Myxococcus landrumus sp. nov., Nannocystis bai.</title>
        <authorList>
            <person name="Ahearne A."/>
            <person name="Stevens C."/>
            <person name="Dowd S."/>
        </authorList>
    </citation>
    <scope>NUCLEOTIDE SEQUENCE</scope>
    <source>
        <strain evidence="2">Fl3</strain>
    </source>
</reference>
<dbReference type="Proteomes" id="UP001164459">
    <property type="component" value="Chromosome"/>
</dbReference>
<sequence>MAEIRRIDGAGAWFLHERSLIGRSRVCTVCLEDRKVSAEHALVRWNGRAWELQDLSSRNGTFVAGRRVGVGERVSLTAGAALGFGSADGYVFAGVEPPAAFAVPLDGGPQIEAQDGLLALPDSNAPEITVHRSAEHGWSMEQAGRVSEARDGDTVRSASGAWHLHLPGTLMQTDEAQGDEPTIDSIGLRFRVSRDEETVEMIALHRGGVIDLKVRVHHYPLLLLARARLRDAASPADRQGWIEQSDLLRQLHCDGDRLYIDIFRSRRQLADAGVADAARLIERRPGTGLLRIGVASLEIFPLLEN</sequence>
<name>A0ABY7GY49_9BACT</name>
<accession>A0ABY7GY49</accession>
<dbReference type="InterPro" id="IPR000253">
    <property type="entry name" value="FHA_dom"/>
</dbReference>
<evidence type="ECO:0000313" key="3">
    <source>
        <dbReference type="Proteomes" id="UP001164459"/>
    </source>
</evidence>
<dbReference type="Pfam" id="PF00498">
    <property type="entry name" value="FHA"/>
    <property type="match status" value="1"/>
</dbReference>
<keyword evidence="3" id="KW-1185">Reference proteome</keyword>
<proteinExistence type="predicted"/>
<dbReference type="Gene3D" id="2.60.200.20">
    <property type="match status" value="1"/>
</dbReference>
<evidence type="ECO:0000259" key="1">
    <source>
        <dbReference type="PROSITE" id="PS50006"/>
    </source>
</evidence>
<dbReference type="InterPro" id="IPR008984">
    <property type="entry name" value="SMAD_FHA_dom_sf"/>
</dbReference>
<dbReference type="SMART" id="SM00240">
    <property type="entry name" value="FHA"/>
    <property type="match status" value="1"/>
</dbReference>
<organism evidence="2 3">
    <name type="scientific">Nannocystis punicea</name>
    <dbReference type="NCBI Taxonomy" id="2995304"/>
    <lineage>
        <taxon>Bacteria</taxon>
        <taxon>Pseudomonadati</taxon>
        <taxon>Myxococcota</taxon>
        <taxon>Polyangia</taxon>
        <taxon>Nannocystales</taxon>
        <taxon>Nannocystaceae</taxon>
        <taxon>Nannocystis</taxon>
    </lineage>
</organism>
<evidence type="ECO:0000313" key="2">
    <source>
        <dbReference type="EMBL" id="WAS91820.1"/>
    </source>
</evidence>
<dbReference type="RefSeq" id="WP_269034182.1">
    <property type="nucleotide sequence ID" value="NZ_CP114040.1"/>
</dbReference>
<protein>
    <submittedName>
        <fullName evidence="2">FHA domain-containing protein</fullName>
    </submittedName>
</protein>
<feature type="domain" description="FHA" evidence="1">
    <location>
        <begin position="19"/>
        <end position="68"/>
    </location>
</feature>
<gene>
    <name evidence="2" type="ORF">O0S08_37025</name>
</gene>
<dbReference type="EMBL" id="CP114040">
    <property type="protein sequence ID" value="WAS91820.1"/>
    <property type="molecule type" value="Genomic_DNA"/>
</dbReference>
<dbReference type="PROSITE" id="PS50006">
    <property type="entry name" value="FHA_DOMAIN"/>
    <property type="match status" value="1"/>
</dbReference>